<reference evidence="3 4" key="1">
    <citation type="journal article" date="2016" name="Nat. Commun.">
        <title>Thousands of microbial genomes shed light on interconnected biogeochemical processes in an aquifer system.</title>
        <authorList>
            <person name="Anantharaman K."/>
            <person name="Brown C.T."/>
            <person name="Hug L.A."/>
            <person name="Sharon I."/>
            <person name="Castelle C.J."/>
            <person name="Probst A.J."/>
            <person name="Thomas B.C."/>
            <person name="Singh A."/>
            <person name="Wilkins M.J."/>
            <person name="Karaoz U."/>
            <person name="Brodie E.L."/>
            <person name="Williams K.H."/>
            <person name="Hubbard S.S."/>
            <person name="Banfield J.F."/>
        </authorList>
    </citation>
    <scope>NUCLEOTIDE SEQUENCE [LARGE SCALE GENOMIC DNA]</scope>
</reference>
<evidence type="ECO:0000313" key="3">
    <source>
        <dbReference type="EMBL" id="OGZ98981.1"/>
    </source>
</evidence>
<dbReference type="InterPro" id="IPR011703">
    <property type="entry name" value="ATPase_AAA-3"/>
</dbReference>
<dbReference type="SUPFAM" id="SSF52540">
    <property type="entry name" value="P-loop containing nucleoside triphosphate hydrolases"/>
    <property type="match status" value="1"/>
</dbReference>
<feature type="domain" description="ATPase AAA-3" evidence="1">
    <location>
        <begin position="64"/>
        <end position="197"/>
    </location>
</feature>
<dbReference type="STRING" id="1802270.A3C07_03835"/>
<dbReference type="GO" id="GO:0005524">
    <property type="term" value="F:ATP binding"/>
    <property type="evidence" value="ECO:0007669"/>
    <property type="project" value="InterPro"/>
</dbReference>
<feature type="domain" description="ChlI/MoxR AAA lid" evidence="2">
    <location>
        <begin position="281"/>
        <end position="330"/>
    </location>
</feature>
<dbReference type="AlphaFoldDB" id="A0A1G2KKE0"/>
<proteinExistence type="predicted"/>
<dbReference type="InterPro" id="IPR027417">
    <property type="entry name" value="P-loop_NTPase"/>
</dbReference>
<dbReference type="PANTHER" id="PTHR42759:SF1">
    <property type="entry name" value="MAGNESIUM-CHELATASE SUBUNIT CHLD"/>
    <property type="match status" value="1"/>
</dbReference>
<dbReference type="PANTHER" id="PTHR42759">
    <property type="entry name" value="MOXR FAMILY PROTEIN"/>
    <property type="match status" value="1"/>
</dbReference>
<dbReference type="InterPro" id="IPR041628">
    <property type="entry name" value="ChlI/MoxR_AAA_lid"/>
</dbReference>
<comment type="caution">
    <text evidence="3">The sequence shown here is derived from an EMBL/GenBank/DDBJ whole genome shotgun (WGS) entry which is preliminary data.</text>
</comment>
<dbReference type="Gene3D" id="3.40.50.300">
    <property type="entry name" value="P-loop containing nucleotide triphosphate hydrolases"/>
    <property type="match status" value="1"/>
</dbReference>
<organism evidence="3 4">
    <name type="scientific">Candidatus Sungbacteria bacterium RIFCSPHIGHO2_02_FULL_47_11</name>
    <dbReference type="NCBI Taxonomy" id="1802270"/>
    <lineage>
        <taxon>Bacteria</taxon>
        <taxon>Candidatus Sungiibacteriota</taxon>
    </lineage>
</organism>
<dbReference type="PIRSF" id="PIRSF002849">
    <property type="entry name" value="AAA_ATPase_chaperone_MoxR_prd"/>
    <property type="match status" value="1"/>
</dbReference>
<dbReference type="Pfam" id="PF17863">
    <property type="entry name" value="AAA_lid_2"/>
    <property type="match status" value="1"/>
</dbReference>
<evidence type="ECO:0000259" key="1">
    <source>
        <dbReference type="Pfam" id="PF07726"/>
    </source>
</evidence>
<dbReference type="GO" id="GO:0016887">
    <property type="term" value="F:ATP hydrolysis activity"/>
    <property type="evidence" value="ECO:0007669"/>
    <property type="project" value="InterPro"/>
</dbReference>
<sequence>MDPYFPKEARCGEEHVRHMLQVVYPILASYRKVLIGKKSPMPTYTALGMFAVGDTDQGHRGTGHIWLIDLPGKGKTLLAKVPAILVGCEVGRFQGVPDALTADYTGNYIIDFDDEGKRYFRLVKGPGFAPIQLIDEVNRLSPRAQSALLEVLSEGTITIAGKTHKLPYSPFCIFTSNPIETEGTNPVGKALSDRMMFQITGETFDAEIFASILKHTDTFDSVELKQICDLDRVQEIREFFYRSVILDDKIAMLIGRLCERMNNPGRFHLLRQYEETHGGIVVETAISGRGDVHLKGAARAMAAFKYRNFITPDDVYKVARHVLRHRVVFAKGVTRTLQEELKLNSEIAARDVLIDTLVTEAWSSTHET</sequence>
<evidence type="ECO:0000259" key="2">
    <source>
        <dbReference type="Pfam" id="PF17863"/>
    </source>
</evidence>
<protein>
    <recommendedName>
        <fullName evidence="5">AAA+ ATPase domain-containing protein</fullName>
    </recommendedName>
</protein>
<dbReference type="Proteomes" id="UP000179023">
    <property type="component" value="Unassembled WGS sequence"/>
</dbReference>
<dbReference type="Gene3D" id="1.10.8.80">
    <property type="entry name" value="Magnesium chelatase subunit I, C-Terminal domain"/>
    <property type="match status" value="1"/>
</dbReference>
<name>A0A1G2KKE0_9BACT</name>
<evidence type="ECO:0000313" key="4">
    <source>
        <dbReference type="Proteomes" id="UP000179023"/>
    </source>
</evidence>
<dbReference type="EMBL" id="MHQI01000051">
    <property type="protein sequence ID" value="OGZ98981.1"/>
    <property type="molecule type" value="Genomic_DNA"/>
</dbReference>
<dbReference type="Pfam" id="PF07726">
    <property type="entry name" value="AAA_3"/>
    <property type="match status" value="1"/>
</dbReference>
<accession>A0A1G2KKE0</accession>
<gene>
    <name evidence="3" type="ORF">A3C07_03835</name>
</gene>
<dbReference type="InterPro" id="IPR050764">
    <property type="entry name" value="CbbQ/NirQ/NorQ/GpvN"/>
</dbReference>
<evidence type="ECO:0008006" key="5">
    <source>
        <dbReference type="Google" id="ProtNLM"/>
    </source>
</evidence>